<evidence type="ECO:0000313" key="2">
    <source>
        <dbReference type="EMBL" id="OBX80749.1"/>
    </source>
</evidence>
<dbReference type="Proteomes" id="UP000092508">
    <property type="component" value="Unassembled WGS sequence"/>
</dbReference>
<dbReference type="AlphaFoldDB" id="A0A1B8QFJ1"/>
<protein>
    <submittedName>
        <fullName evidence="2">Uncharacterized protein</fullName>
    </submittedName>
</protein>
<keyword evidence="1" id="KW-0812">Transmembrane</keyword>
<keyword evidence="1" id="KW-1133">Transmembrane helix</keyword>
<sequence>MLALGAIAVKVKTSSQGFGLAFLCLWWLSVWIFYILSHLLAGCVSVVWLSRCCGYVLFRLKIGNDLAHG</sequence>
<gene>
    <name evidence="2" type="ORF">A9308_02925</name>
</gene>
<feature type="transmembrane region" description="Helical" evidence="1">
    <location>
        <begin position="20"/>
        <end position="49"/>
    </location>
</feature>
<dbReference type="STRING" id="34059.A9308_02925"/>
<evidence type="ECO:0000313" key="3">
    <source>
        <dbReference type="Proteomes" id="UP000092508"/>
    </source>
</evidence>
<organism evidence="2 3">
    <name type="scientific">Faucicola atlantae</name>
    <dbReference type="NCBI Taxonomy" id="34059"/>
    <lineage>
        <taxon>Bacteria</taxon>
        <taxon>Pseudomonadati</taxon>
        <taxon>Pseudomonadota</taxon>
        <taxon>Gammaproteobacteria</taxon>
        <taxon>Moraxellales</taxon>
        <taxon>Moraxellaceae</taxon>
        <taxon>Faucicola</taxon>
    </lineage>
</organism>
<keyword evidence="1" id="KW-0472">Membrane</keyword>
<comment type="caution">
    <text evidence="2">The sequence shown here is derived from an EMBL/GenBank/DDBJ whole genome shotgun (WGS) entry which is preliminary data.</text>
</comment>
<accession>A0A1B8QFJ1</accession>
<name>A0A1B8QFJ1_9GAMM</name>
<dbReference type="EMBL" id="LZMZ01000004">
    <property type="protein sequence ID" value="OBX80749.1"/>
    <property type="molecule type" value="Genomic_DNA"/>
</dbReference>
<proteinExistence type="predicted"/>
<reference evidence="2 3" key="1">
    <citation type="submission" date="2016-06" db="EMBL/GenBank/DDBJ databases">
        <title>Draft genome of Moraxella atlantae CCUG 66109.</title>
        <authorList>
            <person name="Salva-Serra F."/>
            <person name="Engstrom-Jakobsson H."/>
            <person name="Thorell K."/>
            <person name="Gonzales-Siles L."/>
            <person name="Karlsson R."/>
            <person name="Boulund F."/>
            <person name="Engstrand L."/>
            <person name="Kristiansson E."/>
            <person name="Moore E."/>
        </authorList>
    </citation>
    <scope>NUCLEOTIDE SEQUENCE [LARGE SCALE GENOMIC DNA]</scope>
    <source>
        <strain evidence="2 3">CCUG 66109</strain>
    </source>
</reference>
<evidence type="ECO:0000256" key="1">
    <source>
        <dbReference type="SAM" id="Phobius"/>
    </source>
</evidence>